<keyword evidence="4" id="KW-1185">Reference proteome</keyword>
<dbReference type="SUPFAM" id="SSF51735">
    <property type="entry name" value="NAD(P)-binding Rossmann-fold domains"/>
    <property type="match status" value="1"/>
</dbReference>
<gene>
    <name evidence="3" type="ORF">CRP01_06060</name>
</gene>
<comment type="caution">
    <text evidence="3">The sequence shown here is derived from an EMBL/GenBank/DDBJ whole genome shotgun (WGS) entry which is preliminary data.</text>
</comment>
<dbReference type="InterPro" id="IPR050463">
    <property type="entry name" value="Gfo/Idh/MocA_oxidrdct_glycsds"/>
</dbReference>
<dbReference type="InterPro" id="IPR043906">
    <property type="entry name" value="Gfo/Idh/MocA_OxRdtase_bact_C"/>
</dbReference>
<dbReference type="Gene3D" id="3.30.360.10">
    <property type="entry name" value="Dihydrodipicolinate Reductase, domain 2"/>
    <property type="match status" value="1"/>
</dbReference>
<dbReference type="InterPro" id="IPR000683">
    <property type="entry name" value="Gfo/Idh/MocA-like_OxRdtase_N"/>
</dbReference>
<feature type="domain" description="Gfo/Idh/MocA-like oxidoreductase bacterial type C-terminal" evidence="2">
    <location>
        <begin position="205"/>
        <end position="263"/>
    </location>
</feature>
<evidence type="ECO:0000259" key="1">
    <source>
        <dbReference type="Pfam" id="PF01408"/>
    </source>
</evidence>
<protein>
    <submittedName>
        <fullName evidence="3">Oxidoreductase</fullName>
    </submittedName>
</protein>
<accession>A0A2D0NGP2</accession>
<dbReference type="EMBL" id="PDUD01000009">
    <property type="protein sequence ID" value="PHN07661.1"/>
    <property type="molecule type" value="Genomic_DNA"/>
</dbReference>
<dbReference type="RefSeq" id="WP_099149109.1">
    <property type="nucleotide sequence ID" value="NZ_PDUD01000009.1"/>
</dbReference>
<reference evidence="3 4" key="1">
    <citation type="submission" date="2017-10" db="EMBL/GenBank/DDBJ databases">
        <title>The draft genome sequence of Lewinella nigricans NBRC 102662.</title>
        <authorList>
            <person name="Wang K."/>
        </authorList>
    </citation>
    <scope>NUCLEOTIDE SEQUENCE [LARGE SCALE GENOMIC DNA]</scope>
    <source>
        <strain evidence="3 4">NBRC 102662</strain>
    </source>
</reference>
<dbReference type="PANTHER" id="PTHR43818">
    <property type="entry name" value="BCDNA.GH03377"/>
    <property type="match status" value="1"/>
</dbReference>
<evidence type="ECO:0000313" key="4">
    <source>
        <dbReference type="Proteomes" id="UP000223913"/>
    </source>
</evidence>
<dbReference type="GO" id="GO:0000166">
    <property type="term" value="F:nucleotide binding"/>
    <property type="evidence" value="ECO:0007669"/>
    <property type="project" value="InterPro"/>
</dbReference>
<proteinExistence type="predicted"/>
<sequence>MHVNINRRRFLLGAAGTLAVSTLNAYQLDLLFRDPPLRVGLIGAGWYGKNDLFRLSQVASIDIVSICDVDRQMLEEAAENARQWHASGKSPRKYADYRKMLAEKDLDIVIIGSPDHWHALHAIEAMQAGAHVYVEKPISVDVLEGEAMVAAARKYNKVVQVGTQRVSTPHLIDAKENIVEAGQLGKISHVEMCCYIHQRENGNPPVQKVPEYFDYDMWCGPAPMRPYDGLPHVRWWRTFTEYGNGILGDMCVHMFDAVRWTLGLGWPERIRSTGGIYVQKDGKSNISDTQHAVFEYPELNCIWQHRTWGTPADPDYRWSYKIYGEHGTLKANTRQYEFIPHGAGKTVLKTALTEGDKFPEDIGDNGRASTGAPASRRHMLDFLAAIDQQKKPVSDILEGHISTASCILANLSADLDGRPLVYDPTTQTVKNDEEASRMLAREYREPWVHPGKAGK</sequence>
<dbReference type="PANTHER" id="PTHR43818:SF5">
    <property type="entry name" value="OXIDOREDUCTASE FAMILY PROTEIN"/>
    <property type="match status" value="1"/>
</dbReference>
<dbReference type="AlphaFoldDB" id="A0A2D0NGP2"/>
<dbReference type="OrthoDB" id="726883at2"/>
<dbReference type="SUPFAM" id="SSF55347">
    <property type="entry name" value="Glyceraldehyde-3-phosphate dehydrogenase-like, C-terminal domain"/>
    <property type="match status" value="1"/>
</dbReference>
<evidence type="ECO:0000259" key="2">
    <source>
        <dbReference type="Pfam" id="PF19051"/>
    </source>
</evidence>
<evidence type="ECO:0000313" key="3">
    <source>
        <dbReference type="EMBL" id="PHN07661.1"/>
    </source>
</evidence>
<organism evidence="3 4">
    <name type="scientific">Flavilitoribacter nigricans (strain ATCC 23147 / DSM 23189 / NBRC 102662 / NCIMB 1420 / SS-2)</name>
    <name type="common">Lewinella nigricans</name>
    <dbReference type="NCBI Taxonomy" id="1122177"/>
    <lineage>
        <taxon>Bacteria</taxon>
        <taxon>Pseudomonadati</taxon>
        <taxon>Bacteroidota</taxon>
        <taxon>Saprospiria</taxon>
        <taxon>Saprospirales</taxon>
        <taxon>Lewinellaceae</taxon>
        <taxon>Flavilitoribacter</taxon>
    </lineage>
</organism>
<dbReference type="Gene3D" id="3.40.50.720">
    <property type="entry name" value="NAD(P)-binding Rossmann-like Domain"/>
    <property type="match status" value="1"/>
</dbReference>
<dbReference type="Pfam" id="PF01408">
    <property type="entry name" value="GFO_IDH_MocA"/>
    <property type="match status" value="1"/>
</dbReference>
<dbReference type="Pfam" id="PF19051">
    <property type="entry name" value="GFO_IDH_MocA_C2"/>
    <property type="match status" value="2"/>
</dbReference>
<feature type="domain" description="Gfo/Idh/MocA-like oxidoreductase bacterial type C-terminal" evidence="2">
    <location>
        <begin position="358"/>
        <end position="448"/>
    </location>
</feature>
<feature type="domain" description="Gfo/Idh/MocA-like oxidoreductase N-terminal" evidence="1">
    <location>
        <begin position="37"/>
        <end position="162"/>
    </location>
</feature>
<dbReference type="InterPro" id="IPR036291">
    <property type="entry name" value="NAD(P)-bd_dom_sf"/>
</dbReference>
<dbReference type="Proteomes" id="UP000223913">
    <property type="component" value="Unassembled WGS sequence"/>
</dbReference>
<name>A0A2D0NGP2_FLAN2</name>